<dbReference type="Proteomes" id="UP000838878">
    <property type="component" value="Chromosome 9"/>
</dbReference>
<dbReference type="InterPro" id="IPR050888">
    <property type="entry name" value="ZnF_C2H2-type_TF"/>
</dbReference>
<feature type="non-terminal residue" evidence="9">
    <location>
        <position position="224"/>
    </location>
</feature>
<name>A0A8J9VPT7_9NEOP</name>
<evidence type="ECO:0000256" key="7">
    <source>
        <dbReference type="PROSITE-ProRule" id="PRU00042"/>
    </source>
</evidence>
<keyword evidence="5" id="KW-0862">Zinc</keyword>
<proteinExistence type="predicted"/>
<evidence type="ECO:0000313" key="9">
    <source>
        <dbReference type="EMBL" id="CAH0731120.1"/>
    </source>
</evidence>
<dbReference type="OrthoDB" id="6077919at2759"/>
<dbReference type="GO" id="GO:0005634">
    <property type="term" value="C:nucleus"/>
    <property type="evidence" value="ECO:0007669"/>
    <property type="project" value="UniProtKB-SubCell"/>
</dbReference>
<dbReference type="InterPro" id="IPR013087">
    <property type="entry name" value="Znf_C2H2_type"/>
</dbReference>
<dbReference type="GO" id="GO:0008270">
    <property type="term" value="F:zinc ion binding"/>
    <property type="evidence" value="ECO:0007669"/>
    <property type="project" value="UniProtKB-KW"/>
</dbReference>
<evidence type="ECO:0000313" key="10">
    <source>
        <dbReference type="Proteomes" id="UP000838878"/>
    </source>
</evidence>
<keyword evidence="3" id="KW-0677">Repeat</keyword>
<dbReference type="FunFam" id="3.30.160.60:FF:000340">
    <property type="entry name" value="zinc finger protein 473 isoform X1"/>
    <property type="match status" value="1"/>
</dbReference>
<evidence type="ECO:0000256" key="6">
    <source>
        <dbReference type="ARBA" id="ARBA00023242"/>
    </source>
</evidence>
<accession>A0A8J9VPT7</accession>
<dbReference type="PROSITE" id="PS50157">
    <property type="entry name" value="ZINC_FINGER_C2H2_2"/>
    <property type="match status" value="4"/>
</dbReference>
<dbReference type="Gene3D" id="3.30.160.60">
    <property type="entry name" value="Classic Zinc Finger"/>
    <property type="match status" value="4"/>
</dbReference>
<evidence type="ECO:0000256" key="3">
    <source>
        <dbReference type="ARBA" id="ARBA00022737"/>
    </source>
</evidence>
<keyword evidence="6" id="KW-0539">Nucleus</keyword>
<evidence type="ECO:0000256" key="2">
    <source>
        <dbReference type="ARBA" id="ARBA00022723"/>
    </source>
</evidence>
<feature type="domain" description="C2H2-type" evidence="8">
    <location>
        <begin position="37"/>
        <end position="60"/>
    </location>
</feature>
<evidence type="ECO:0000259" key="8">
    <source>
        <dbReference type="PROSITE" id="PS50157"/>
    </source>
</evidence>
<gene>
    <name evidence="9" type="ORF">BINO364_LOCUS16027</name>
</gene>
<evidence type="ECO:0000256" key="5">
    <source>
        <dbReference type="ARBA" id="ARBA00022833"/>
    </source>
</evidence>
<sequence length="224" mass="27056">MCYECNKRFDRKDDCKRHLIEHLLRDAFTEKFKYGSLKCQICGQEFNSGERYKHHLRDHASLPVYKCELCNKSFSDSSNFSKHKKVHNLSVLVCNLCKKKFQKKQCLTKHMEMHEITKPIVCNDCNKIFYSQSSYTKHLKMKRPRFKCHVCGIFYNNLKAKWDHMWEIHKERKHVADCPFCKQSYRKFSDVKKHIKKDHNDTYHVYYNKYGKCKVKSEDENCTE</sequence>
<comment type="subcellular location">
    <subcellularLocation>
        <location evidence="1">Nucleus</location>
    </subcellularLocation>
</comment>
<feature type="domain" description="C2H2-type" evidence="8">
    <location>
        <begin position="1"/>
        <end position="27"/>
    </location>
</feature>
<organism evidence="9 10">
    <name type="scientific">Brenthis ino</name>
    <name type="common">lesser marbled fritillary</name>
    <dbReference type="NCBI Taxonomy" id="405034"/>
    <lineage>
        <taxon>Eukaryota</taxon>
        <taxon>Metazoa</taxon>
        <taxon>Ecdysozoa</taxon>
        <taxon>Arthropoda</taxon>
        <taxon>Hexapoda</taxon>
        <taxon>Insecta</taxon>
        <taxon>Pterygota</taxon>
        <taxon>Neoptera</taxon>
        <taxon>Endopterygota</taxon>
        <taxon>Lepidoptera</taxon>
        <taxon>Glossata</taxon>
        <taxon>Ditrysia</taxon>
        <taxon>Papilionoidea</taxon>
        <taxon>Nymphalidae</taxon>
        <taxon>Heliconiinae</taxon>
        <taxon>Argynnini</taxon>
        <taxon>Brenthis</taxon>
    </lineage>
</organism>
<reference evidence="9" key="1">
    <citation type="submission" date="2021-12" db="EMBL/GenBank/DDBJ databases">
        <authorList>
            <person name="Martin H S."/>
        </authorList>
    </citation>
    <scope>NUCLEOTIDE SEQUENCE</scope>
</reference>
<dbReference type="SUPFAM" id="SSF57667">
    <property type="entry name" value="beta-beta-alpha zinc fingers"/>
    <property type="match status" value="2"/>
</dbReference>
<dbReference type="PANTHER" id="PTHR24406">
    <property type="entry name" value="TRANSCRIPTIONAL REPRESSOR CTCFL-RELATED"/>
    <property type="match status" value="1"/>
</dbReference>
<dbReference type="AlphaFoldDB" id="A0A8J9VPT7"/>
<feature type="domain" description="C2H2-type" evidence="8">
    <location>
        <begin position="65"/>
        <end position="87"/>
    </location>
</feature>
<keyword evidence="4 7" id="KW-0863">Zinc-finger</keyword>
<dbReference type="Pfam" id="PF00096">
    <property type="entry name" value="zf-C2H2"/>
    <property type="match status" value="3"/>
</dbReference>
<keyword evidence="2" id="KW-0479">Metal-binding</keyword>
<feature type="domain" description="C2H2-type" evidence="8">
    <location>
        <begin position="92"/>
        <end position="119"/>
    </location>
</feature>
<evidence type="ECO:0000256" key="1">
    <source>
        <dbReference type="ARBA" id="ARBA00004123"/>
    </source>
</evidence>
<keyword evidence="10" id="KW-1185">Reference proteome</keyword>
<evidence type="ECO:0000256" key="4">
    <source>
        <dbReference type="ARBA" id="ARBA00022771"/>
    </source>
</evidence>
<dbReference type="PROSITE" id="PS00028">
    <property type="entry name" value="ZINC_FINGER_C2H2_1"/>
    <property type="match status" value="5"/>
</dbReference>
<dbReference type="EMBL" id="OV170229">
    <property type="protein sequence ID" value="CAH0731120.1"/>
    <property type="molecule type" value="Genomic_DNA"/>
</dbReference>
<protein>
    <recommendedName>
        <fullName evidence="8">C2H2-type domain-containing protein</fullName>
    </recommendedName>
</protein>
<dbReference type="SMART" id="SM00355">
    <property type="entry name" value="ZnF_C2H2"/>
    <property type="match status" value="7"/>
</dbReference>
<dbReference type="InterPro" id="IPR036236">
    <property type="entry name" value="Znf_C2H2_sf"/>
</dbReference>